<keyword evidence="9" id="KW-0862">Zinc</keyword>
<dbReference type="EC" id="3.5.1.28" evidence="5"/>
<evidence type="ECO:0000256" key="11">
    <source>
        <dbReference type="ARBA" id="ARBA00039257"/>
    </source>
</evidence>
<dbReference type="SMART" id="SM00644">
    <property type="entry name" value="Ami_2"/>
    <property type="match status" value="1"/>
</dbReference>
<evidence type="ECO:0000259" key="13">
    <source>
        <dbReference type="SMART" id="SM00644"/>
    </source>
</evidence>
<dbReference type="Gene3D" id="3.40.80.10">
    <property type="entry name" value="Peptidoglycan recognition protein-like"/>
    <property type="match status" value="1"/>
</dbReference>
<dbReference type="InterPro" id="IPR002502">
    <property type="entry name" value="Amidase_domain"/>
</dbReference>
<dbReference type="PANTHER" id="PTHR30417">
    <property type="entry name" value="N-ACETYLMURAMOYL-L-ALANINE AMIDASE AMID"/>
    <property type="match status" value="1"/>
</dbReference>
<reference evidence="14 15" key="1">
    <citation type="submission" date="2019-03" db="EMBL/GenBank/DDBJ databases">
        <title>Genomic Encyclopedia of Type Strains, Phase IV (KMG-IV): sequencing the most valuable type-strain genomes for metagenomic binning, comparative biology and taxonomic classification.</title>
        <authorList>
            <person name="Goeker M."/>
        </authorList>
    </citation>
    <scope>NUCLEOTIDE SEQUENCE [LARGE SCALE GENOMIC DNA]</scope>
    <source>
        <strain evidence="14 15">DSM 1709</strain>
    </source>
</reference>
<evidence type="ECO:0000256" key="9">
    <source>
        <dbReference type="ARBA" id="ARBA00022833"/>
    </source>
</evidence>
<dbReference type="GeneID" id="99683379"/>
<dbReference type="Pfam" id="PF01510">
    <property type="entry name" value="Amidase_2"/>
    <property type="match status" value="1"/>
</dbReference>
<dbReference type="InterPro" id="IPR051206">
    <property type="entry name" value="NAMLAA_amidase_2"/>
</dbReference>
<evidence type="ECO:0000256" key="8">
    <source>
        <dbReference type="ARBA" id="ARBA00022801"/>
    </source>
</evidence>
<evidence type="ECO:0000256" key="10">
    <source>
        <dbReference type="ARBA" id="ARBA00023316"/>
    </source>
</evidence>
<dbReference type="CDD" id="cd06583">
    <property type="entry name" value="PGRP"/>
    <property type="match status" value="1"/>
</dbReference>
<protein>
    <recommendedName>
        <fullName evidence="11">1,6-anhydro-N-acetylmuramyl-L-alanine amidase AmpD</fullName>
        <ecNumber evidence="5">3.5.1.28</ecNumber>
    </recommendedName>
    <alternativeName>
        <fullName evidence="12">N-acetylmuramoyl-L-alanine amidase</fullName>
    </alternativeName>
</protein>
<keyword evidence="10" id="KW-0961">Cell wall biogenesis/degradation</keyword>
<evidence type="ECO:0000256" key="1">
    <source>
        <dbReference type="ARBA" id="ARBA00001561"/>
    </source>
</evidence>
<dbReference type="PANTHER" id="PTHR30417:SF4">
    <property type="entry name" value="1,6-ANHYDRO-N-ACETYLMURAMYL-L-ALANINE AMIDASE AMPD"/>
    <property type="match status" value="1"/>
</dbReference>
<dbReference type="GO" id="GO:0005737">
    <property type="term" value="C:cytoplasm"/>
    <property type="evidence" value="ECO:0007669"/>
    <property type="project" value="UniProtKB-SubCell"/>
</dbReference>
<comment type="caution">
    <text evidence="14">The sequence shown here is derived from an EMBL/GenBank/DDBJ whole genome shotgun (WGS) entry which is preliminary data.</text>
</comment>
<evidence type="ECO:0000313" key="15">
    <source>
        <dbReference type="Proteomes" id="UP000295106"/>
    </source>
</evidence>
<organism evidence="14 15">
    <name type="scientific">Rubrivivax gelatinosus</name>
    <name type="common">Rhodocyclus gelatinosus</name>
    <name type="synonym">Rhodopseudomonas gelatinosa</name>
    <dbReference type="NCBI Taxonomy" id="28068"/>
    <lineage>
        <taxon>Bacteria</taxon>
        <taxon>Pseudomonadati</taxon>
        <taxon>Pseudomonadota</taxon>
        <taxon>Betaproteobacteria</taxon>
        <taxon>Burkholderiales</taxon>
        <taxon>Sphaerotilaceae</taxon>
        <taxon>Rubrivivax</taxon>
    </lineage>
</organism>
<comment type="catalytic activity">
    <reaction evidence="1">
        <text>Hydrolyzes the link between N-acetylmuramoyl residues and L-amino acid residues in certain cell-wall glycopeptides.</text>
        <dbReference type="EC" id="3.5.1.28"/>
    </reaction>
</comment>
<dbReference type="GO" id="GO:0009254">
    <property type="term" value="P:peptidoglycan turnover"/>
    <property type="evidence" value="ECO:0007669"/>
    <property type="project" value="TreeGrafter"/>
</dbReference>
<dbReference type="AlphaFoldDB" id="A0A4R2M854"/>
<keyword evidence="6" id="KW-0963">Cytoplasm</keyword>
<dbReference type="InterPro" id="IPR036505">
    <property type="entry name" value="Amidase/PGRP_sf"/>
</dbReference>
<dbReference type="EMBL" id="SLXD01000012">
    <property type="protein sequence ID" value="TCP00587.1"/>
    <property type="molecule type" value="Genomic_DNA"/>
</dbReference>
<dbReference type="GO" id="GO:0008745">
    <property type="term" value="F:N-acetylmuramoyl-L-alanine amidase activity"/>
    <property type="evidence" value="ECO:0007669"/>
    <property type="project" value="UniProtKB-EC"/>
</dbReference>
<comment type="cofactor">
    <cofactor evidence="2">
        <name>Zn(2+)</name>
        <dbReference type="ChEBI" id="CHEBI:29105"/>
    </cofactor>
</comment>
<evidence type="ECO:0000256" key="5">
    <source>
        <dbReference type="ARBA" id="ARBA00011901"/>
    </source>
</evidence>
<proteinExistence type="inferred from homology"/>
<evidence type="ECO:0000313" key="14">
    <source>
        <dbReference type="EMBL" id="TCP00587.1"/>
    </source>
</evidence>
<name>A0A4R2M854_RUBGE</name>
<keyword evidence="8" id="KW-0378">Hydrolase</keyword>
<dbReference type="SUPFAM" id="SSF55846">
    <property type="entry name" value="N-acetylmuramoyl-L-alanine amidase-like"/>
    <property type="match status" value="1"/>
</dbReference>
<evidence type="ECO:0000256" key="2">
    <source>
        <dbReference type="ARBA" id="ARBA00001947"/>
    </source>
</evidence>
<evidence type="ECO:0000256" key="3">
    <source>
        <dbReference type="ARBA" id="ARBA00004496"/>
    </source>
</evidence>
<dbReference type="RefSeq" id="WP_132648639.1">
    <property type="nucleotide sequence ID" value="NZ_CP181386.1"/>
</dbReference>
<gene>
    <name evidence="14" type="ORF">EV684_11223</name>
</gene>
<feature type="domain" description="N-acetylmuramoyl-L-alanine amidase" evidence="13">
    <location>
        <begin position="21"/>
        <end position="169"/>
    </location>
</feature>
<evidence type="ECO:0000256" key="6">
    <source>
        <dbReference type="ARBA" id="ARBA00022490"/>
    </source>
</evidence>
<dbReference type="Proteomes" id="UP000295106">
    <property type="component" value="Unassembled WGS sequence"/>
</dbReference>
<dbReference type="NCBIfam" id="NF008758">
    <property type="entry name" value="PRK11789.1"/>
    <property type="match status" value="1"/>
</dbReference>
<dbReference type="OrthoDB" id="9794842at2"/>
<evidence type="ECO:0000256" key="4">
    <source>
        <dbReference type="ARBA" id="ARBA00007553"/>
    </source>
</evidence>
<dbReference type="GO" id="GO:0009253">
    <property type="term" value="P:peptidoglycan catabolic process"/>
    <property type="evidence" value="ECO:0007669"/>
    <property type="project" value="InterPro"/>
</dbReference>
<evidence type="ECO:0000256" key="12">
    <source>
        <dbReference type="ARBA" id="ARBA00042615"/>
    </source>
</evidence>
<accession>A0A4R2M854</accession>
<dbReference type="GO" id="GO:0071555">
    <property type="term" value="P:cell wall organization"/>
    <property type="evidence" value="ECO:0007669"/>
    <property type="project" value="UniProtKB-KW"/>
</dbReference>
<comment type="similarity">
    <text evidence="4">Belongs to the N-acetylmuramoyl-L-alanine amidase 2 family.</text>
</comment>
<dbReference type="GO" id="GO:0046872">
    <property type="term" value="F:metal ion binding"/>
    <property type="evidence" value="ECO:0007669"/>
    <property type="project" value="UniProtKB-KW"/>
</dbReference>
<comment type="subcellular location">
    <subcellularLocation>
        <location evidence="3">Cytoplasm</location>
    </subcellularLocation>
</comment>
<sequence length="195" mass="21491">MAGSPRHWRDGWYAGARALPSPNFGPRPADAEITLVVLHSISLPPGEYGGDAIERLFTNTLDCDAHPYYERLRGLQVSAHFVIRRGGELLQFVSCDERAWHAGRSAWRGRENCNDWSIGIELEGLEGERFETAQYARLARLLPALARAYALAEVAGHEHVAPGRKHDPGAGFDWPRLARLLAPRAPALRVVPAAG</sequence>
<evidence type="ECO:0000256" key="7">
    <source>
        <dbReference type="ARBA" id="ARBA00022723"/>
    </source>
</evidence>
<keyword evidence="7" id="KW-0479">Metal-binding</keyword>